<comment type="similarity">
    <text evidence="2">Belongs to the SPCS2 family.</text>
</comment>
<dbReference type="PANTHER" id="PTHR13085:SF0">
    <property type="entry name" value="SIGNAL PEPTIDASE COMPLEX SUBUNIT 2"/>
    <property type="match status" value="1"/>
</dbReference>
<sequence>MGSTRNKVNIYAVPDLKNATDDEISRIMTSQGYTQKFTLIDIRLALGFSSVIVAAAASYYDFKVGFEAAKKYTAIGVTVYFVLNALLTLWIWKGEKGTVYEGVKDDVKISLQSSATKHVAVYKVEVKNGRTGKKVEGWKPFTEFFDSEGYLVPEPLERWLETVLEDAREEGAETRKSK</sequence>
<reference evidence="10 11" key="1">
    <citation type="submission" date="2024-03" db="EMBL/GenBank/DDBJ databases">
        <title>Genome-scale model development and genomic sequencing of the oleaginous clade Lipomyces.</title>
        <authorList>
            <consortium name="Lawrence Berkeley National Laboratory"/>
            <person name="Czajka J.J."/>
            <person name="Han Y."/>
            <person name="Kim J."/>
            <person name="Mondo S.J."/>
            <person name="Hofstad B.A."/>
            <person name="Robles A."/>
            <person name="Haridas S."/>
            <person name="Riley R."/>
            <person name="LaButti K."/>
            <person name="Pangilinan J."/>
            <person name="Andreopoulos W."/>
            <person name="Lipzen A."/>
            <person name="Yan J."/>
            <person name="Wang M."/>
            <person name="Ng V."/>
            <person name="Grigoriev I.V."/>
            <person name="Spatafora J.W."/>
            <person name="Magnuson J.K."/>
            <person name="Baker S.E."/>
            <person name="Pomraning K.R."/>
        </authorList>
    </citation>
    <scope>NUCLEOTIDE SEQUENCE [LARGE SCALE GENOMIC DNA]</scope>
    <source>
        <strain evidence="10 11">Phaff 52-87</strain>
    </source>
</reference>
<evidence type="ECO:0000256" key="7">
    <source>
        <dbReference type="ARBA" id="ARBA00023136"/>
    </source>
</evidence>
<dbReference type="PANTHER" id="PTHR13085">
    <property type="entry name" value="MICROSOMAL SIGNAL PEPTIDASE 25 KDA SUBUNIT"/>
    <property type="match status" value="1"/>
</dbReference>
<evidence type="ECO:0000256" key="8">
    <source>
        <dbReference type="ARBA" id="ARBA00045608"/>
    </source>
</evidence>
<evidence type="ECO:0000256" key="9">
    <source>
        <dbReference type="SAM" id="Phobius"/>
    </source>
</evidence>
<protein>
    <recommendedName>
        <fullName evidence="3">Signal peptidase complex subunit 2</fullName>
    </recommendedName>
</protein>
<evidence type="ECO:0000256" key="6">
    <source>
        <dbReference type="ARBA" id="ARBA00022989"/>
    </source>
</evidence>
<keyword evidence="11" id="KW-1185">Reference proteome</keyword>
<evidence type="ECO:0000256" key="5">
    <source>
        <dbReference type="ARBA" id="ARBA00022824"/>
    </source>
</evidence>
<proteinExistence type="inferred from homology"/>
<evidence type="ECO:0000256" key="4">
    <source>
        <dbReference type="ARBA" id="ARBA00022692"/>
    </source>
</evidence>
<dbReference type="GeneID" id="90039671"/>
<evidence type="ECO:0000313" key="11">
    <source>
        <dbReference type="Proteomes" id="UP001498771"/>
    </source>
</evidence>
<dbReference type="EMBL" id="JBBJBU010000007">
    <property type="protein sequence ID" value="KAK7204606.1"/>
    <property type="molecule type" value="Genomic_DNA"/>
</dbReference>
<gene>
    <name evidence="10" type="ORF">BZA70DRAFT_289934</name>
</gene>
<organism evidence="10 11">
    <name type="scientific">Myxozyma melibiosi</name>
    <dbReference type="NCBI Taxonomy" id="54550"/>
    <lineage>
        <taxon>Eukaryota</taxon>
        <taxon>Fungi</taxon>
        <taxon>Dikarya</taxon>
        <taxon>Ascomycota</taxon>
        <taxon>Saccharomycotina</taxon>
        <taxon>Lipomycetes</taxon>
        <taxon>Lipomycetales</taxon>
        <taxon>Lipomycetaceae</taxon>
        <taxon>Myxozyma</taxon>
    </lineage>
</organism>
<comment type="subcellular location">
    <subcellularLocation>
        <location evidence="1">Endoplasmic reticulum membrane</location>
        <topology evidence="1">Multi-pass membrane protein</topology>
    </subcellularLocation>
</comment>
<dbReference type="RefSeq" id="XP_064767639.1">
    <property type="nucleotide sequence ID" value="XM_064914159.1"/>
</dbReference>
<comment type="function">
    <text evidence="8">Component of the signal peptidase complex (SPC) which catalyzes the cleavage of N-terminal signal sequences from nascent proteins as they are translocated into the lumen of the endoplasmic reticulum. Enhances the enzymatic activity of SPC and facilitates the interactions between different components of the translocation site.</text>
</comment>
<dbReference type="InterPro" id="IPR009582">
    <property type="entry name" value="Spc2/SPCS2"/>
</dbReference>
<keyword evidence="5" id="KW-0256">Endoplasmic reticulum</keyword>
<keyword evidence="4 9" id="KW-0812">Transmembrane</keyword>
<accession>A0ABR1F426</accession>
<feature type="transmembrane region" description="Helical" evidence="9">
    <location>
        <begin position="42"/>
        <end position="60"/>
    </location>
</feature>
<feature type="transmembrane region" description="Helical" evidence="9">
    <location>
        <begin position="72"/>
        <end position="92"/>
    </location>
</feature>
<evidence type="ECO:0000256" key="3">
    <source>
        <dbReference type="ARBA" id="ARBA00017057"/>
    </source>
</evidence>
<comment type="caution">
    <text evidence="10">The sequence shown here is derived from an EMBL/GenBank/DDBJ whole genome shotgun (WGS) entry which is preliminary data.</text>
</comment>
<name>A0ABR1F426_9ASCO</name>
<dbReference type="Pfam" id="PF06703">
    <property type="entry name" value="SPC25"/>
    <property type="match status" value="1"/>
</dbReference>
<evidence type="ECO:0000256" key="1">
    <source>
        <dbReference type="ARBA" id="ARBA00004477"/>
    </source>
</evidence>
<keyword evidence="6 9" id="KW-1133">Transmembrane helix</keyword>
<evidence type="ECO:0000256" key="2">
    <source>
        <dbReference type="ARBA" id="ARBA00007324"/>
    </source>
</evidence>
<keyword evidence="7 9" id="KW-0472">Membrane</keyword>
<dbReference type="Proteomes" id="UP001498771">
    <property type="component" value="Unassembled WGS sequence"/>
</dbReference>
<evidence type="ECO:0000313" key="10">
    <source>
        <dbReference type="EMBL" id="KAK7204606.1"/>
    </source>
</evidence>